<dbReference type="PANTHER" id="PTHR37946:SF1">
    <property type="entry name" value="SLL1969 PROTEIN"/>
    <property type="match status" value="1"/>
</dbReference>
<dbReference type="Proteomes" id="UP001438707">
    <property type="component" value="Unassembled WGS sequence"/>
</dbReference>
<reference evidence="1 2" key="1">
    <citation type="journal article" date="2024" name="Nat. Commun.">
        <title>Phylogenomics reveals the evolutionary origins of lichenization in chlorophyte algae.</title>
        <authorList>
            <person name="Puginier C."/>
            <person name="Libourel C."/>
            <person name="Otte J."/>
            <person name="Skaloud P."/>
            <person name="Haon M."/>
            <person name="Grisel S."/>
            <person name="Petersen M."/>
            <person name="Berrin J.G."/>
            <person name="Delaux P.M."/>
            <person name="Dal Grande F."/>
            <person name="Keller J."/>
        </authorList>
    </citation>
    <scope>NUCLEOTIDE SEQUENCE [LARGE SCALE GENOMIC DNA]</scope>
    <source>
        <strain evidence="1 2">SAG 2145</strain>
    </source>
</reference>
<organism evidence="1 2">
    <name type="scientific">Apatococcus lobatus</name>
    <dbReference type="NCBI Taxonomy" id="904363"/>
    <lineage>
        <taxon>Eukaryota</taxon>
        <taxon>Viridiplantae</taxon>
        <taxon>Chlorophyta</taxon>
        <taxon>core chlorophytes</taxon>
        <taxon>Trebouxiophyceae</taxon>
        <taxon>Chlorellales</taxon>
        <taxon>Chlorellaceae</taxon>
        <taxon>Apatococcus</taxon>
    </lineage>
</organism>
<dbReference type="EMBL" id="JALJOS010000005">
    <property type="protein sequence ID" value="KAK9838670.1"/>
    <property type="molecule type" value="Genomic_DNA"/>
</dbReference>
<comment type="caution">
    <text evidence="1">The sequence shown here is derived from an EMBL/GenBank/DDBJ whole genome shotgun (WGS) entry which is preliminary data.</text>
</comment>
<dbReference type="Gene3D" id="3.40.50.1820">
    <property type="entry name" value="alpha/beta hydrolase"/>
    <property type="match status" value="1"/>
</dbReference>
<name>A0AAW1RYD7_9CHLO</name>
<evidence type="ECO:0000313" key="2">
    <source>
        <dbReference type="Proteomes" id="UP001438707"/>
    </source>
</evidence>
<dbReference type="AlphaFoldDB" id="A0AAW1RYD7"/>
<evidence type="ECO:0008006" key="3">
    <source>
        <dbReference type="Google" id="ProtNLM"/>
    </source>
</evidence>
<proteinExistence type="predicted"/>
<keyword evidence="2" id="KW-1185">Reference proteome</keyword>
<dbReference type="PANTHER" id="PTHR37946">
    <property type="entry name" value="SLL1969 PROTEIN"/>
    <property type="match status" value="1"/>
</dbReference>
<gene>
    <name evidence="1" type="ORF">WJX74_001010</name>
</gene>
<sequence>MPEIRVTITYVYIPSVESLGKGRNRSATSNGCVLSRLTKEARADAAYEPSSSVGQATGWEVYSLAYPSTEQPLHLLAKGMAEEVRALAQPTQPVYAVTYSMGGVLLRHMMNLPQKGGINWQGCVMIAPPNQGSRTARIMSRVFLVRKIFRRRYGQAGMELAAEIASRQVPWPDVPHPCGIIAGTRSFSWKSWISWLTTLFRILPGPADGTLLVEETRLEGAEAFTTIDCNHSLLPADPRIPLLVVQFLQHGTFDPSPNHGHEHAC</sequence>
<dbReference type="SUPFAM" id="SSF53474">
    <property type="entry name" value="alpha/beta-Hydrolases"/>
    <property type="match status" value="1"/>
</dbReference>
<evidence type="ECO:0000313" key="1">
    <source>
        <dbReference type="EMBL" id="KAK9838670.1"/>
    </source>
</evidence>
<accession>A0AAW1RYD7</accession>
<protein>
    <recommendedName>
        <fullName evidence="3">DUF676 domain-containing protein</fullName>
    </recommendedName>
</protein>
<dbReference type="InterPro" id="IPR029058">
    <property type="entry name" value="AB_hydrolase_fold"/>
</dbReference>